<keyword evidence="2" id="KW-0963">Cytoplasm</keyword>
<name>A0A4S9KIM2_AURPU</name>
<comment type="subcellular location">
    <subcellularLocation>
        <location evidence="1">Cytoplasm</location>
        <location evidence="1">Cytoskeleton</location>
    </subcellularLocation>
</comment>
<evidence type="ECO:0000313" key="8">
    <source>
        <dbReference type="Proteomes" id="UP000306584"/>
    </source>
</evidence>
<dbReference type="InterPro" id="IPR029006">
    <property type="entry name" value="ADF-H/Gelsolin-like_dom_sf"/>
</dbReference>
<dbReference type="PANTHER" id="PTHR10829:SF56">
    <property type="entry name" value="ADF-H DOMAIN-CONTAINING PROTEIN"/>
    <property type="match status" value="1"/>
</dbReference>
<organism evidence="7 8">
    <name type="scientific">Aureobasidium pullulans</name>
    <name type="common">Black yeast</name>
    <name type="synonym">Pullularia pullulans</name>
    <dbReference type="NCBI Taxonomy" id="5580"/>
    <lineage>
        <taxon>Eukaryota</taxon>
        <taxon>Fungi</taxon>
        <taxon>Dikarya</taxon>
        <taxon>Ascomycota</taxon>
        <taxon>Pezizomycotina</taxon>
        <taxon>Dothideomycetes</taxon>
        <taxon>Dothideomycetidae</taxon>
        <taxon>Dothideales</taxon>
        <taxon>Saccotheciaceae</taxon>
        <taxon>Aureobasidium</taxon>
    </lineage>
</organism>
<evidence type="ECO:0000259" key="6">
    <source>
        <dbReference type="PROSITE" id="PS51263"/>
    </source>
</evidence>
<feature type="domain" description="ADF-H" evidence="6">
    <location>
        <begin position="95"/>
        <end position="228"/>
    </location>
</feature>
<sequence length="250" mass="28140">MVFVMRQSYLCVKQNIKKSKQLIYPTSSQELSYQERSPFQTYKRTTAVYPAVYPWIYTIPILSLTHTQSPTPTPSTLSLSPSISIEPLTMPQTADNLLSDPEIATAYEDVRSDKSATTWMVLKYISGTSDALKLDSTGEGEISEMVEHLGDDEAAYAFVRMTVGNDELSQRVKFVFVSWCGPNTRVMRRAKMTTQIGQVKQVLRSYAIEIQTDSKTDLKESEVTMKLRKAMGANSRTMLILADDRQASGY</sequence>
<protein>
    <submittedName>
        <fullName evidence="7">Actin depolymerizing protein</fullName>
    </submittedName>
</protein>
<dbReference type="GO" id="GO:0030833">
    <property type="term" value="P:regulation of actin filament polymerization"/>
    <property type="evidence" value="ECO:0007669"/>
    <property type="project" value="TreeGrafter"/>
</dbReference>
<gene>
    <name evidence="7" type="ORF">D6D01_08014</name>
</gene>
<evidence type="ECO:0000256" key="2">
    <source>
        <dbReference type="ARBA" id="ARBA00022490"/>
    </source>
</evidence>
<dbReference type="AlphaFoldDB" id="A0A4S9KIM2"/>
<dbReference type="PROSITE" id="PS51263">
    <property type="entry name" value="ADF_H"/>
    <property type="match status" value="1"/>
</dbReference>
<accession>A0A4S9KIM2</accession>
<comment type="similarity">
    <text evidence="5">Belongs to the actin-binding proteins ADF family. Coactosin subfamily.</text>
</comment>
<dbReference type="Pfam" id="PF00241">
    <property type="entry name" value="Cofilin_ADF"/>
    <property type="match status" value="1"/>
</dbReference>
<dbReference type="GO" id="GO:0030427">
    <property type="term" value="C:site of polarized growth"/>
    <property type="evidence" value="ECO:0007669"/>
    <property type="project" value="TreeGrafter"/>
</dbReference>
<evidence type="ECO:0000256" key="3">
    <source>
        <dbReference type="ARBA" id="ARBA00023203"/>
    </source>
</evidence>
<dbReference type="Proteomes" id="UP000306584">
    <property type="component" value="Unassembled WGS sequence"/>
</dbReference>
<dbReference type="SMART" id="SM00102">
    <property type="entry name" value="ADF"/>
    <property type="match status" value="1"/>
</dbReference>
<keyword evidence="4" id="KW-0206">Cytoskeleton</keyword>
<dbReference type="GO" id="GO:0005884">
    <property type="term" value="C:actin filament"/>
    <property type="evidence" value="ECO:0007669"/>
    <property type="project" value="TreeGrafter"/>
</dbReference>
<dbReference type="CDD" id="cd11282">
    <property type="entry name" value="ADF_coactosin_like"/>
    <property type="match status" value="1"/>
</dbReference>
<proteinExistence type="inferred from homology"/>
<keyword evidence="3" id="KW-0009">Actin-binding</keyword>
<dbReference type="Gene3D" id="3.40.20.10">
    <property type="entry name" value="Severin"/>
    <property type="match status" value="1"/>
</dbReference>
<dbReference type="PANTHER" id="PTHR10829">
    <property type="entry name" value="CORTACTIN AND DREBRIN"/>
    <property type="match status" value="1"/>
</dbReference>
<dbReference type="GO" id="GO:0051015">
    <property type="term" value="F:actin filament binding"/>
    <property type="evidence" value="ECO:0007669"/>
    <property type="project" value="TreeGrafter"/>
</dbReference>
<dbReference type="InterPro" id="IPR002108">
    <property type="entry name" value="ADF-H"/>
</dbReference>
<reference evidence="7 8" key="1">
    <citation type="submission" date="2018-10" db="EMBL/GenBank/DDBJ databases">
        <title>Fifty Aureobasidium pullulans genomes reveal a recombining polyextremotolerant generalist.</title>
        <authorList>
            <person name="Gostincar C."/>
            <person name="Turk M."/>
            <person name="Zajc J."/>
            <person name="Gunde-Cimerman N."/>
        </authorList>
    </citation>
    <scope>NUCLEOTIDE SEQUENCE [LARGE SCALE GENOMIC DNA]</scope>
    <source>
        <strain evidence="7 8">EXF-6604</strain>
    </source>
</reference>
<evidence type="ECO:0000256" key="4">
    <source>
        <dbReference type="ARBA" id="ARBA00023212"/>
    </source>
</evidence>
<evidence type="ECO:0000256" key="1">
    <source>
        <dbReference type="ARBA" id="ARBA00004245"/>
    </source>
</evidence>
<evidence type="ECO:0000256" key="5">
    <source>
        <dbReference type="ARBA" id="ARBA00038052"/>
    </source>
</evidence>
<dbReference type="GO" id="GO:0030864">
    <property type="term" value="C:cortical actin cytoskeleton"/>
    <property type="evidence" value="ECO:0007669"/>
    <property type="project" value="TreeGrafter"/>
</dbReference>
<dbReference type="FunFam" id="3.40.20.10:FF:000018">
    <property type="entry name" value="Coactosin-like 1"/>
    <property type="match status" value="1"/>
</dbReference>
<evidence type="ECO:0000313" key="7">
    <source>
        <dbReference type="EMBL" id="THY14930.1"/>
    </source>
</evidence>
<comment type="caution">
    <text evidence="7">The sequence shown here is derived from an EMBL/GenBank/DDBJ whole genome shotgun (WGS) entry which is preliminary data.</text>
</comment>
<dbReference type="EMBL" id="QZBD01000428">
    <property type="protein sequence ID" value="THY14930.1"/>
    <property type="molecule type" value="Genomic_DNA"/>
</dbReference>
<dbReference type="SUPFAM" id="SSF55753">
    <property type="entry name" value="Actin depolymerizing proteins"/>
    <property type="match status" value="1"/>
</dbReference>